<evidence type="ECO:0000256" key="2">
    <source>
        <dbReference type="ARBA" id="ARBA00023235"/>
    </source>
</evidence>
<evidence type="ECO:0000313" key="4">
    <source>
        <dbReference type="EMBL" id="SUZ99188.1"/>
    </source>
</evidence>
<proteinExistence type="inferred from homology"/>
<dbReference type="InterPro" id="IPR019490">
    <property type="entry name" value="Glu6P/Mann6P_isomerase_C"/>
</dbReference>
<accession>A0A381S7A1</accession>
<dbReference type="GO" id="GO:0004476">
    <property type="term" value="F:mannose-6-phosphate isomerase activity"/>
    <property type="evidence" value="ECO:0007669"/>
    <property type="project" value="InterPro"/>
</dbReference>
<dbReference type="GO" id="GO:0005975">
    <property type="term" value="P:carbohydrate metabolic process"/>
    <property type="evidence" value="ECO:0007669"/>
    <property type="project" value="InterPro"/>
</dbReference>
<keyword evidence="2" id="KW-0413">Isomerase</keyword>
<sequence length="237" mass="26008">MYKSILDFSDNILDAVKLGDSIKFLNDYSSINKIIVAGMGGSAIGGDVTYALVNDEIIIPYLVVRGYNIPTWVDSSTLVICSSYSGNTEETISILGKAQSKGAKVCAITTGGKIGKICEKYNYDKVIIPSGMQPRAALAFSFIPILYILCRLNIISTSITSSLISSSKLIKENSKKYSMKNDDNPVWVLAKKIYNKIPIIYADSDRLQTVAVRLKGQICENGKILAYHSVFPEMNHN</sequence>
<organism evidence="4">
    <name type="scientific">marine metagenome</name>
    <dbReference type="NCBI Taxonomy" id="408172"/>
    <lineage>
        <taxon>unclassified sequences</taxon>
        <taxon>metagenomes</taxon>
        <taxon>ecological metagenomes</taxon>
    </lineage>
</organism>
<dbReference type="SUPFAM" id="SSF53697">
    <property type="entry name" value="SIS domain"/>
    <property type="match status" value="1"/>
</dbReference>
<dbReference type="Gene3D" id="3.40.50.10490">
    <property type="entry name" value="Glucose-6-phosphate isomerase like protein, domain 1"/>
    <property type="match status" value="2"/>
</dbReference>
<dbReference type="GO" id="GO:0097367">
    <property type="term" value="F:carbohydrate derivative binding"/>
    <property type="evidence" value="ECO:0007669"/>
    <property type="project" value="InterPro"/>
</dbReference>
<feature type="domain" description="SIS" evidence="3">
    <location>
        <begin position="24"/>
        <end position="165"/>
    </location>
</feature>
<dbReference type="Pfam" id="PF10432">
    <property type="entry name" value="bact-PGI_C"/>
    <property type="match status" value="1"/>
</dbReference>
<dbReference type="EMBL" id="UINC01002678">
    <property type="protein sequence ID" value="SUZ99188.1"/>
    <property type="molecule type" value="Genomic_DNA"/>
</dbReference>
<evidence type="ECO:0000259" key="3">
    <source>
        <dbReference type="PROSITE" id="PS51464"/>
    </source>
</evidence>
<dbReference type="CDD" id="cd05017">
    <property type="entry name" value="SIS_PGI_PMI_1"/>
    <property type="match status" value="1"/>
</dbReference>
<dbReference type="InterPro" id="IPR035484">
    <property type="entry name" value="SIS_PGI/PMI_1"/>
</dbReference>
<dbReference type="InterPro" id="IPR046348">
    <property type="entry name" value="SIS_dom_sf"/>
</dbReference>
<name>A0A381S7A1_9ZZZZ</name>
<feature type="non-terminal residue" evidence="4">
    <location>
        <position position="237"/>
    </location>
</feature>
<reference evidence="4" key="1">
    <citation type="submission" date="2018-05" db="EMBL/GenBank/DDBJ databases">
        <authorList>
            <person name="Lanie J.A."/>
            <person name="Ng W.-L."/>
            <person name="Kazmierczak K.M."/>
            <person name="Andrzejewski T.M."/>
            <person name="Davidsen T.M."/>
            <person name="Wayne K.J."/>
            <person name="Tettelin H."/>
            <person name="Glass J.I."/>
            <person name="Rusch D."/>
            <person name="Podicherti R."/>
            <person name="Tsui H.-C.T."/>
            <person name="Winkler M.E."/>
        </authorList>
    </citation>
    <scope>NUCLEOTIDE SEQUENCE</scope>
</reference>
<evidence type="ECO:0000256" key="1">
    <source>
        <dbReference type="ARBA" id="ARBA00010523"/>
    </source>
</evidence>
<dbReference type="InterPro" id="IPR001347">
    <property type="entry name" value="SIS_dom"/>
</dbReference>
<comment type="similarity">
    <text evidence="1">Belongs to the PGI/PMI family.</text>
</comment>
<dbReference type="PROSITE" id="PS51464">
    <property type="entry name" value="SIS"/>
    <property type="match status" value="1"/>
</dbReference>
<gene>
    <name evidence="4" type="ORF">METZ01_LOCUS52042</name>
</gene>
<dbReference type="GO" id="GO:0004347">
    <property type="term" value="F:glucose-6-phosphate isomerase activity"/>
    <property type="evidence" value="ECO:0007669"/>
    <property type="project" value="InterPro"/>
</dbReference>
<dbReference type="AlphaFoldDB" id="A0A381S7A1"/>
<protein>
    <recommendedName>
        <fullName evidence="3">SIS domain-containing protein</fullName>
    </recommendedName>
</protein>
<dbReference type="GO" id="GO:1901135">
    <property type="term" value="P:carbohydrate derivative metabolic process"/>
    <property type="evidence" value="ECO:0007669"/>
    <property type="project" value="InterPro"/>
</dbReference>